<accession>A0A371CJ86</accession>
<organism evidence="1 2">
    <name type="scientific">Lentinus brumalis</name>
    <dbReference type="NCBI Taxonomy" id="2498619"/>
    <lineage>
        <taxon>Eukaryota</taxon>
        <taxon>Fungi</taxon>
        <taxon>Dikarya</taxon>
        <taxon>Basidiomycota</taxon>
        <taxon>Agaricomycotina</taxon>
        <taxon>Agaricomycetes</taxon>
        <taxon>Polyporales</taxon>
        <taxon>Polyporaceae</taxon>
        <taxon>Lentinus</taxon>
    </lineage>
</organism>
<reference evidence="1 2" key="1">
    <citation type="journal article" date="2018" name="Biotechnol. Biofuels">
        <title>Integrative visual omics of the white-rot fungus Polyporus brumalis exposes the biotechnological potential of its oxidative enzymes for delignifying raw plant biomass.</title>
        <authorList>
            <person name="Miyauchi S."/>
            <person name="Rancon A."/>
            <person name="Drula E."/>
            <person name="Hage H."/>
            <person name="Chaduli D."/>
            <person name="Favel A."/>
            <person name="Grisel S."/>
            <person name="Henrissat B."/>
            <person name="Herpoel-Gimbert I."/>
            <person name="Ruiz-Duenas F.J."/>
            <person name="Chevret D."/>
            <person name="Hainaut M."/>
            <person name="Lin J."/>
            <person name="Wang M."/>
            <person name="Pangilinan J."/>
            <person name="Lipzen A."/>
            <person name="Lesage-Meessen L."/>
            <person name="Navarro D."/>
            <person name="Riley R."/>
            <person name="Grigoriev I.V."/>
            <person name="Zhou S."/>
            <person name="Raouche S."/>
            <person name="Rosso M.N."/>
        </authorList>
    </citation>
    <scope>NUCLEOTIDE SEQUENCE [LARGE SCALE GENOMIC DNA]</scope>
    <source>
        <strain evidence="1 2">BRFM 1820</strain>
    </source>
</reference>
<dbReference type="AlphaFoldDB" id="A0A371CJ86"/>
<dbReference type="Proteomes" id="UP000256964">
    <property type="component" value="Unassembled WGS sequence"/>
</dbReference>
<keyword evidence="2" id="KW-1185">Reference proteome</keyword>
<gene>
    <name evidence="1" type="ORF">OH76DRAFT_360506</name>
</gene>
<evidence type="ECO:0000313" key="2">
    <source>
        <dbReference type="Proteomes" id="UP000256964"/>
    </source>
</evidence>
<evidence type="ECO:0000313" key="1">
    <source>
        <dbReference type="EMBL" id="RDX40328.1"/>
    </source>
</evidence>
<protein>
    <submittedName>
        <fullName evidence="1">Uncharacterized protein</fullName>
    </submittedName>
</protein>
<sequence length="404" mass="44291">MAIPPASSDRLASRSRCVYSRSFSRSPAPMPRRYTPFCLVRFLAAPRTSISRIRRPSRQHAGAFYSFLAQRPRGTSYKLQAFATSSQHILKIPLLILCVRSCPAERMESMGPALEVLAMLTSSPNIGLRCAIAWIFSVLGPTPSSAAQLRSSGAGQVHLPHLAASRARPGGESTLIKQCAPNSLTLVQRLAKDGEFCRFGIGIADVLMRGPPTYNDQDIPNIPFASSGSNRPRTWRHLLQKAAAAHQSVPSLLDKADLFDLEYLALTDSTLAASGAQEVFASSPAHAYAHILFCEHSLDRGAPLQIARRGLELDGLTPYLKRRMLFRVVELSYEKAFAILLEMNFSHHHMILGLTYACSVFDDASGDCRNLPRVGDLSISKYHKSELGEDLGDVPTLTAMLDRS</sequence>
<name>A0A371CJ86_9APHY</name>
<dbReference type="EMBL" id="KZ857564">
    <property type="protein sequence ID" value="RDX40328.1"/>
    <property type="molecule type" value="Genomic_DNA"/>
</dbReference>
<proteinExistence type="predicted"/>